<evidence type="ECO:0000313" key="17">
    <source>
        <dbReference type="EMBL" id="PLN78177.1"/>
    </source>
</evidence>
<evidence type="ECO:0000256" key="7">
    <source>
        <dbReference type="ARBA" id="ARBA00022723"/>
    </source>
</evidence>
<dbReference type="Gene3D" id="1.10.630.10">
    <property type="entry name" value="Cytochrome P450"/>
    <property type="match status" value="1"/>
</dbReference>
<evidence type="ECO:0000256" key="9">
    <source>
        <dbReference type="ARBA" id="ARBA00023002"/>
    </source>
</evidence>
<evidence type="ECO:0000256" key="5">
    <source>
        <dbReference type="ARBA" id="ARBA00022617"/>
    </source>
</evidence>
<evidence type="ECO:0000256" key="4">
    <source>
        <dbReference type="ARBA" id="ARBA00010617"/>
    </source>
</evidence>
<dbReference type="PRINTS" id="PR00463">
    <property type="entry name" value="EP450I"/>
</dbReference>
<evidence type="ECO:0000256" key="14">
    <source>
        <dbReference type="ARBA" id="ARBA00069646"/>
    </source>
</evidence>
<evidence type="ECO:0000256" key="10">
    <source>
        <dbReference type="ARBA" id="ARBA00023004"/>
    </source>
</evidence>
<evidence type="ECO:0000256" key="15">
    <source>
        <dbReference type="PIRSR" id="PIRSR602401-1"/>
    </source>
</evidence>
<dbReference type="Proteomes" id="UP000235023">
    <property type="component" value="Unassembled WGS sequence"/>
</dbReference>
<comment type="cofactor">
    <cofactor evidence="1 15">
        <name>heme</name>
        <dbReference type="ChEBI" id="CHEBI:30413"/>
    </cofactor>
</comment>
<evidence type="ECO:0000256" key="1">
    <source>
        <dbReference type="ARBA" id="ARBA00001971"/>
    </source>
</evidence>
<evidence type="ECO:0000256" key="6">
    <source>
        <dbReference type="ARBA" id="ARBA00022692"/>
    </source>
</evidence>
<dbReference type="InterPro" id="IPR036396">
    <property type="entry name" value="Cyt_P450_sf"/>
</dbReference>
<dbReference type="GO" id="GO:0005506">
    <property type="term" value="F:iron ion binding"/>
    <property type="evidence" value="ECO:0007669"/>
    <property type="project" value="InterPro"/>
</dbReference>
<protein>
    <recommendedName>
        <fullName evidence="14">Cytochrome P450 monooxygenase otaC</fullName>
    </recommendedName>
</protein>
<keyword evidence="9" id="KW-0560">Oxidoreductase</keyword>
<keyword evidence="10 15" id="KW-0408">Iron</keyword>
<evidence type="ECO:0000256" key="12">
    <source>
        <dbReference type="ARBA" id="ARBA00023136"/>
    </source>
</evidence>
<keyword evidence="18" id="KW-1185">Reference proteome</keyword>
<dbReference type="InterPro" id="IPR002401">
    <property type="entry name" value="Cyt_P450_E_grp-I"/>
</dbReference>
<dbReference type="Pfam" id="PF00067">
    <property type="entry name" value="p450"/>
    <property type="match status" value="1"/>
</dbReference>
<dbReference type="GO" id="GO:0016020">
    <property type="term" value="C:membrane"/>
    <property type="evidence" value="ECO:0007669"/>
    <property type="project" value="UniProtKB-SubCell"/>
</dbReference>
<feature type="binding site" description="axial binding residue" evidence="15">
    <location>
        <position position="453"/>
    </location>
    <ligand>
        <name>heme</name>
        <dbReference type="ChEBI" id="CHEBI:30413"/>
    </ligand>
    <ligandPart>
        <name>Fe</name>
        <dbReference type="ChEBI" id="CHEBI:18248"/>
    </ligandPart>
</feature>
<organism evidence="17 18">
    <name type="scientific">Aspergillus taichungensis</name>
    <dbReference type="NCBI Taxonomy" id="482145"/>
    <lineage>
        <taxon>Eukaryota</taxon>
        <taxon>Fungi</taxon>
        <taxon>Dikarya</taxon>
        <taxon>Ascomycota</taxon>
        <taxon>Pezizomycotina</taxon>
        <taxon>Eurotiomycetes</taxon>
        <taxon>Eurotiomycetidae</taxon>
        <taxon>Eurotiales</taxon>
        <taxon>Aspergillaceae</taxon>
        <taxon>Aspergillus</taxon>
        <taxon>Aspergillus subgen. Circumdati</taxon>
    </lineage>
</organism>
<dbReference type="EMBL" id="KZ559581">
    <property type="protein sequence ID" value="PLN78177.1"/>
    <property type="molecule type" value="Genomic_DNA"/>
</dbReference>
<dbReference type="InterPro" id="IPR001128">
    <property type="entry name" value="Cyt_P450"/>
</dbReference>
<keyword evidence="12 16" id="KW-0472">Membrane</keyword>
<name>A0A2J5HMC3_9EURO</name>
<dbReference type="OrthoDB" id="3945418at2759"/>
<dbReference type="CDD" id="cd11062">
    <property type="entry name" value="CYP58-like"/>
    <property type="match status" value="1"/>
</dbReference>
<keyword evidence="7 15" id="KW-0479">Metal-binding</keyword>
<dbReference type="FunFam" id="1.10.630.10:FF:000069">
    <property type="entry name" value="Cytochrome P450, putative (Eurofung)"/>
    <property type="match status" value="1"/>
</dbReference>
<evidence type="ECO:0000256" key="8">
    <source>
        <dbReference type="ARBA" id="ARBA00022989"/>
    </source>
</evidence>
<proteinExistence type="inferred from homology"/>
<evidence type="ECO:0000256" key="2">
    <source>
        <dbReference type="ARBA" id="ARBA00004167"/>
    </source>
</evidence>
<dbReference type="PANTHER" id="PTHR24305:SF157">
    <property type="entry name" value="N-ACETYLTRYPTOPHAN 6-HYDROXYLASE IVOC-RELATED"/>
    <property type="match status" value="1"/>
</dbReference>
<evidence type="ECO:0000256" key="11">
    <source>
        <dbReference type="ARBA" id="ARBA00023033"/>
    </source>
</evidence>
<reference evidence="18" key="1">
    <citation type="submission" date="2017-12" db="EMBL/GenBank/DDBJ databases">
        <authorList>
            <consortium name="DOE Joint Genome Institute"/>
            <person name="Mondo S.J."/>
            <person name="Kjaerbolling I."/>
            <person name="Vesth T.C."/>
            <person name="Frisvad J.C."/>
            <person name="Nybo J.L."/>
            <person name="Theobald S."/>
            <person name="Kuo A."/>
            <person name="Bowyer P."/>
            <person name="Matsuda Y."/>
            <person name="Lyhne E.K."/>
            <person name="Kogle M.E."/>
            <person name="Clum A."/>
            <person name="Lipzen A."/>
            <person name="Salamov A."/>
            <person name="Ngan C.Y."/>
            <person name="Daum C."/>
            <person name="Chiniquy J."/>
            <person name="Barry K."/>
            <person name="LaButti K."/>
            <person name="Haridas S."/>
            <person name="Simmons B.A."/>
            <person name="Magnuson J.K."/>
            <person name="Mortensen U.H."/>
            <person name="Larsen T.O."/>
            <person name="Grigoriev I.V."/>
            <person name="Baker S.E."/>
            <person name="Andersen M.R."/>
            <person name="Nordberg H.P."/>
            <person name="Cantor M.N."/>
            <person name="Hua S.X."/>
        </authorList>
    </citation>
    <scope>NUCLEOTIDE SEQUENCE [LARGE SCALE GENOMIC DNA]</scope>
    <source>
        <strain evidence="18">IBT 19404</strain>
    </source>
</reference>
<dbReference type="PANTHER" id="PTHR24305">
    <property type="entry name" value="CYTOCHROME P450"/>
    <property type="match status" value="1"/>
</dbReference>
<keyword evidence="5 15" id="KW-0349">Heme</keyword>
<dbReference type="PRINTS" id="PR00385">
    <property type="entry name" value="P450"/>
</dbReference>
<dbReference type="GO" id="GO:0016705">
    <property type="term" value="F:oxidoreductase activity, acting on paired donors, with incorporation or reduction of molecular oxygen"/>
    <property type="evidence" value="ECO:0007669"/>
    <property type="project" value="InterPro"/>
</dbReference>
<comment type="catalytic activity">
    <reaction evidence="13">
        <text>7-methylmellein + 3 reduced [NADPH--hemoprotein reductase] + 3 O2 = 7-carboxymellein + 3 oxidized [NADPH--hemoprotein reductase] + 4 H2O + 4 H(+)</text>
        <dbReference type="Rhea" id="RHEA:72771"/>
        <dbReference type="Rhea" id="RHEA-COMP:11964"/>
        <dbReference type="Rhea" id="RHEA-COMP:11965"/>
        <dbReference type="ChEBI" id="CHEBI:15377"/>
        <dbReference type="ChEBI" id="CHEBI:15378"/>
        <dbReference type="ChEBI" id="CHEBI:15379"/>
        <dbReference type="ChEBI" id="CHEBI:57618"/>
        <dbReference type="ChEBI" id="CHEBI:58210"/>
        <dbReference type="ChEBI" id="CHEBI:192524"/>
        <dbReference type="ChEBI" id="CHEBI:192525"/>
    </reaction>
    <physiologicalReaction direction="left-to-right" evidence="13">
        <dbReference type="Rhea" id="RHEA:72772"/>
    </physiologicalReaction>
</comment>
<dbReference type="InterPro" id="IPR050121">
    <property type="entry name" value="Cytochrome_P450_monoxygenase"/>
</dbReference>
<keyword evidence="6 16" id="KW-0812">Transmembrane</keyword>
<dbReference type="AlphaFoldDB" id="A0A2J5HMC3"/>
<comment type="pathway">
    <text evidence="3">Mycotoxin biosynthesis.</text>
</comment>
<evidence type="ECO:0000256" key="13">
    <source>
        <dbReference type="ARBA" id="ARBA00051517"/>
    </source>
</evidence>
<sequence>MNTYLSLSNIELDVSLYGIVLVAIASVFVIRGFYRIYFHPLAEIPGPKLTAATYLYEFYYDVICGGRFLFQIGKMHEKYGPIVRINPREIHIIDPSFYHEIYASGSRKRDKEASVVSTYGVPHSMAATVKHDHHRYRRGLLSDFFSKRSVQSMSPAIEARIERLMERLEGFHENGRVVNICSAFGALTSDIITHYCYGKHWGFLDDEEFRSDIRTATDDFTTFSHATRFFPFLTGLLRSLPTRVMALLMPGKAVLFEFESSIFQHFSAVIKGKVITLTGDHNIVKRLHSPEIPAEERTLSRLQDEGFTFLVAGTETTMRALSFTAYHVYQDRAILDRLRSELREVLPTPNSKATWSTLEKLPYLNAVINEALRLSNAAIIRLPRVAPDETLQYKGHVIPPGTPMSTSTYFVHRNPAIYPDPQKFDPERWIKAAKTGDPLHRYLVPFTKGSRICIGMNLAFLEMYLAIAYYIRRFDLEICDTDPESIRVTRERVNGYPEHGGLQIKARVKAVLQD</sequence>
<dbReference type="GO" id="GO:0020037">
    <property type="term" value="F:heme binding"/>
    <property type="evidence" value="ECO:0007669"/>
    <property type="project" value="InterPro"/>
</dbReference>
<evidence type="ECO:0000256" key="3">
    <source>
        <dbReference type="ARBA" id="ARBA00004685"/>
    </source>
</evidence>
<gene>
    <name evidence="17" type="ORF">BDW42DRAFT_175338</name>
</gene>
<keyword evidence="11" id="KW-0503">Monooxygenase</keyword>
<dbReference type="SUPFAM" id="SSF48264">
    <property type="entry name" value="Cytochrome P450"/>
    <property type="match status" value="1"/>
</dbReference>
<evidence type="ECO:0000313" key="18">
    <source>
        <dbReference type="Proteomes" id="UP000235023"/>
    </source>
</evidence>
<comment type="similarity">
    <text evidence="4">Belongs to the cytochrome P450 family.</text>
</comment>
<accession>A0A2J5HMC3</accession>
<feature type="transmembrane region" description="Helical" evidence="16">
    <location>
        <begin position="14"/>
        <end position="34"/>
    </location>
</feature>
<comment type="subcellular location">
    <subcellularLocation>
        <location evidence="2">Membrane</location>
        <topology evidence="2">Single-pass membrane protein</topology>
    </subcellularLocation>
</comment>
<keyword evidence="8 16" id="KW-1133">Transmembrane helix</keyword>
<dbReference type="GO" id="GO:0004497">
    <property type="term" value="F:monooxygenase activity"/>
    <property type="evidence" value="ECO:0007669"/>
    <property type="project" value="UniProtKB-KW"/>
</dbReference>
<evidence type="ECO:0000256" key="16">
    <source>
        <dbReference type="SAM" id="Phobius"/>
    </source>
</evidence>